<dbReference type="KEGG" id="scm:SCHCO_01166662"/>
<evidence type="ECO:0000313" key="3">
    <source>
        <dbReference type="Proteomes" id="UP000007431"/>
    </source>
</evidence>
<dbReference type="OMA" id="EAWGTHE"/>
<dbReference type="InParanoid" id="D8PNU1"/>
<dbReference type="OrthoDB" id="5352132at2759"/>
<dbReference type="InterPro" id="IPR013226">
    <property type="entry name" value="Pal1"/>
</dbReference>
<evidence type="ECO:0000256" key="1">
    <source>
        <dbReference type="SAM" id="MobiDB-lite"/>
    </source>
</evidence>
<dbReference type="RefSeq" id="XP_003038527.1">
    <property type="nucleotide sequence ID" value="XM_003038481.1"/>
</dbReference>
<sequence length="384" mass="41601">MTHGAPPRPPKDVTDAVRETVQVRGQDQRHRIGRSQSSIPPQATSRPQAASHRSQSQDSVLRTANAMEKSKTRGHRPKKGSQHADVIDRLDFTGVGPMFHHDGPFDACAPSRNRQRNKAPMLAWSGSGAPPGADPGSPYEEPYPEPPKKKVDAIAEAWGIHEPEPFEEFFAGGNNDSNTPTSSIYNGRASAVPKYRRDGRLDDGTPPRRSGQRTRGAIPPPQPIFVPDSSSVEQQYPADFTPPAVSPSNAPKRSKSLMQRIRKMRETPNVPVDNEGGNSSPGGDPQARPAHRHQNSHAGHFGGGHHRDRNAETREASEPFVFIENSAPAHKDLPATPGSRGTPESPPDAQTGYFDGYTSPGGGGLGRKTSLMKKVGRVVRGRDR</sequence>
<reference evidence="2 3" key="1">
    <citation type="journal article" date="2010" name="Nat. Biotechnol.">
        <title>Genome sequence of the model mushroom Schizophyllum commune.</title>
        <authorList>
            <person name="Ohm R.A."/>
            <person name="de Jong J.F."/>
            <person name="Lugones L.G."/>
            <person name="Aerts A."/>
            <person name="Kothe E."/>
            <person name="Stajich J.E."/>
            <person name="de Vries R.P."/>
            <person name="Record E."/>
            <person name="Levasseur A."/>
            <person name="Baker S.E."/>
            <person name="Bartholomew K.A."/>
            <person name="Coutinho P.M."/>
            <person name="Erdmann S."/>
            <person name="Fowler T.J."/>
            <person name="Gathman A.C."/>
            <person name="Lombard V."/>
            <person name="Henrissat B."/>
            <person name="Knabe N."/>
            <person name="Kuees U."/>
            <person name="Lilly W.W."/>
            <person name="Lindquist E."/>
            <person name="Lucas S."/>
            <person name="Magnuson J.K."/>
            <person name="Piumi F."/>
            <person name="Raudaskoski M."/>
            <person name="Salamov A."/>
            <person name="Schmutz J."/>
            <person name="Schwarze F.W.M.R."/>
            <person name="vanKuyk P.A."/>
            <person name="Horton J.S."/>
            <person name="Grigoriev I.V."/>
            <person name="Woesten H.A.B."/>
        </authorList>
    </citation>
    <scope>NUCLEOTIDE SEQUENCE [LARGE SCALE GENOMIC DNA]</scope>
    <source>
        <strain evidence="3">H4-8 / FGSC 9210</strain>
    </source>
</reference>
<feature type="compositionally biased region" description="Polar residues" evidence="1">
    <location>
        <begin position="34"/>
        <end position="62"/>
    </location>
</feature>
<name>D8PNU1_SCHCM</name>
<dbReference type="eggNOG" id="ENOG502S21G">
    <property type="taxonomic scope" value="Eukaryota"/>
</dbReference>
<feature type="compositionally biased region" description="Basic and acidic residues" evidence="1">
    <location>
        <begin position="9"/>
        <end position="18"/>
    </location>
</feature>
<feature type="region of interest" description="Disordered" evidence="1">
    <location>
        <begin position="1"/>
        <end position="150"/>
    </location>
</feature>
<dbReference type="STRING" id="578458.D8PNU1"/>
<dbReference type="GO" id="GO:0005737">
    <property type="term" value="C:cytoplasm"/>
    <property type="evidence" value="ECO:0007669"/>
    <property type="project" value="TreeGrafter"/>
</dbReference>
<dbReference type="GeneID" id="9589856"/>
<protein>
    <recommendedName>
        <fullName evidence="4">Pal1-domain-containing protein</fullName>
    </recommendedName>
</protein>
<evidence type="ECO:0000313" key="2">
    <source>
        <dbReference type="EMBL" id="EFJ03625.1"/>
    </source>
</evidence>
<feature type="compositionally biased region" description="Basic residues" evidence="1">
    <location>
        <begin position="370"/>
        <end position="384"/>
    </location>
</feature>
<feature type="compositionally biased region" description="Basic residues" evidence="1">
    <location>
        <begin position="72"/>
        <end position="81"/>
    </location>
</feature>
<dbReference type="PANTHER" id="PTHR28307">
    <property type="entry name" value="PROTEIN PAL1"/>
    <property type="match status" value="1"/>
</dbReference>
<accession>D8PNU1</accession>
<keyword evidence="3" id="KW-1185">Reference proteome</keyword>
<dbReference type="VEuPathDB" id="FungiDB:SCHCODRAFT_01166662"/>
<dbReference type="PANTHER" id="PTHR28307:SF2">
    <property type="entry name" value="PROTEIN PAL1"/>
    <property type="match status" value="1"/>
</dbReference>
<organism evidence="3">
    <name type="scientific">Schizophyllum commune (strain H4-8 / FGSC 9210)</name>
    <name type="common">Split gill fungus</name>
    <dbReference type="NCBI Taxonomy" id="578458"/>
    <lineage>
        <taxon>Eukaryota</taxon>
        <taxon>Fungi</taxon>
        <taxon>Dikarya</taxon>
        <taxon>Basidiomycota</taxon>
        <taxon>Agaricomycotina</taxon>
        <taxon>Agaricomycetes</taxon>
        <taxon>Agaricomycetidae</taxon>
        <taxon>Agaricales</taxon>
        <taxon>Schizophyllaceae</taxon>
        <taxon>Schizophyllum</taxon>
    </lineage>
</organism>
<dbReference type="EMBL" id="GL377302">
    <property type="protein sequence ID" value="EFJ03625.1"/>
    <property type="molecule type" value="Genomic_DNA"/>
</dbReference>
<feature type="compositionally biased region" description="Polar residues" evidence="1">
    <location>
        <begin position="174"/>
        <end position="185"/>
    </location>
</feature>
<dbReference type="HOGENOM" id="CLU_681621_0_0_1"/>
<dbReference type="Proteomes" id="UP000007431">
    <property type="component" value="Unassembled WGS sequence"/>
</dbReference>
<gene>
    <name evidence="2" type="ORF">SCHCODRAFT_49725</name>
</gene>
<evidence type="ECO:0008006" key="4">
    <source>
        <dbReference type="Google" id="ProtNLM"/>
    </source>
</evidence>
<proteinExistence type="predicted"/>
<dbReference type="Pfam" id="PF08316">
    <property type="entry name" value="Pal1"/>
    <property type="match status" value="1"/>
</dbReference>
<feature type="compositionally biased region" description="Low complexity" evidence="1">
    <location>
        <begin position="123"/>
        <end position="140"/>
    </location>
</feature>
<feature type="compositionally biased region" description="Basic residues" evidence="1">
    <location>
        <begin position="252"/>
        <end position="263"/>
    </location>
</feature>
<feature type="compositionally biased region" description="Basic and acidic residues" evidence="1">
    <location>
        <begin position="195"/>
        <end position="206"/>
    </location>
</feature>
<dbReference type="AlphaFoldDB" id="D8PNU1"/>
<feature type="region of interest" description="Disordered" evidence="1">
    <location>
        <begin position="162"/>
        <end position="384"/>
    </location>
</feature>